<sequence>MQKYRAEDMVQTLAQQRGHDATRINVKPSFANRHVWKTLYEYDGRYYVDAVKLLWHAKPITGMSVQKLKLKRDLPWLDLTSQQAKDIERFRWFSNDYLAMSDEQENFIIDVRYSFLPNRIESMWGIILNEQKSNGEHISYKMKSRPSKETLSKFFDMIF</sequence>
<dbReference type="EMBL" id="UOFF01000131">
    <property type="protein sequence ID" value="VAW55863.1"/>
    <property type="molecule type" value="Genomic_DNA"/>
</dbReference>
<proteinExistence type="predicted"/>
<name>A0A3B0WTV5_9ZZZZ</name>
<organism evidence="1">
    <name type="scientific">hydrothermal vent metagenome</name>
    <dbReference type="NCBI Taxonomy" id="652676"/>
    <lineage>
        <taxon>unclassified sequences</taxon>
        <taxon>metagenomes</taxon>
        <taxon>ecological metagenomes</taxon>
    </lineage>
</organism>
<dbReference type="AlphaFoldDB" id="A0A3B0WTV5"/>
<accession>A0A3B0WTV5</accession>
<reference evidence="1" key="1">
    <citation type="submission" date="2018-06" db="EMBL/GenBank/DDBJ databases">
        <authorList>
            <person name="Zhirakovskaya E."/>
        </authorList>
    </citation>
    <scope>NUCLEOTIDE SEQUENCE</scope>
</reference>
<gene>
    <name evidence="1" type="ORF">MNBD_GAMMA07-2545</name>
</gene>
<evidence type="ECO:0000313" key="1">
    <source>
        <dbReference type="EMBL" id="VAW55863.1"/>
    </source>
</evidence>
<protein>
    <submittedName>
        <fullName evidence="1">Integral membrane protein</fullName>
    </submittedName>
</protein>